<dbReference type="InterPro" id="IPR028994">
    <property type="entry name" value="Integrin_alpha_N"/>
</dbReference>
<protein>
    <recommendedName>
        <fullName evidence="4">FG-GAP repeat protein</fullName>
    </recommendedName>
</protein>
<dbReference type="HOGENOM" id="CLU_733123_0_0_7"/>
<reference evidence="2 3" key="1">
    <citation type="journal article" date="2010" name="Stand. Genomic Sci.">
        <title>Complete genome sequence of Haliangium ochraceum type strain (SMP-2).</title>
        <authorList>
            <consortium name="US DOE Joint Genome Institute (JGI-PGF)"/>
            <person name="Ivanova N."/>
            <person name="Daum C."/>
            <person name="Lang E."/>
            <person name="Abt B."/>
            <person name="Kopitz M."/>
            <person name="Saunders E."/>
            <person name="Lapidus A."/>
            <person name="Lucas S."/>
            <person name="Glavina Del Rio T."/>
            <person name="Nolan M."/>
            <person name="Tice H."/>
            <person name="Copeland A."/>
            <person name="Cheng J.F."/>
            <person name="Chen F."/>
            <person name="Bruce D."/>
            <person name="Goodwin L."/>
            <person name="Pitluck S."/>
            <person name="Mavromatis K."/>
            <person name="Pati A."/>
            <person name="Mikhailova N."/>
            <person name="Chen A."/>
            <person name="Palaniappan K."/>
            <person name="Land M."/>
            <person name="Hauser L."/>
            <person name="Chang Y.J."/>
            <person name="Jeffries C.D."/>
            <person name="Detter J.C."/>
            <person name="Brettin T."/>
            <person name="Rohde M."/>
            <person name="Goker M."/>
            <person name="Bristow J."/>
            <person name="Markowitz V."/>
            <person name="Eisen J.A."/>
            <person name="Hugenholtz P."/>
            <person name="Kyrpides N.C."/>
            <person name="Klenk H.P."/>
        </authorList>
    </citation>
    <scope>NUCLEOTIDE SEQUENCE [LARGE SCALE GENOMIC DNA]</scope>
    <source>
        <strain evidence="3">DSM 14365 / CIP 107738 / JCM 11303 / AJ 13395 / SMP-2</strain>
    </source>
</reference>
<keyword evidence="3" id="KW-1185">Reference proteome</keyword>
<evidence type="ECO:0000256" key="1">
    <source>
        <dbReference type="SAM" id="MobiDB-lite"/>
    </source>
</evidence>
<dbReference type="AlphaFoldDB" id="D0LYL5"/>
<accession>D0LYL5</accession>
<feature type="region of interest" description="Disordered" evidence="1">
    <location>
        <begin position="56"/>
        <end position="131"/>
    </location>
</feature>
<evidence type="ECO:0000313" key="2">
    <source>
        <dbReference type="EMBL" id="ACY17881.1"/>
    </source>
</evidence>
<dbReference type="KEGG" id="hoh:Hoch_5397"/>
<sequence>MIPTPIMRNRVRFSALQRAGVRLFPSTSSASKARAAGFACALIAALLLASCARKSPQQAPQGEDSAASSEPAAAAAVSASDTDEGGHDSDGDGETENAAEDSDGSEDEYPDDSLEPPVHTATPPGDGSVFWLRGMGEDQVEVLARVRGKRIESSHEAKSYERFRPGPGPLTRASMSDGEAGPIALTGDTRVQCLQALARVEGESEFGELLVAGKHRLQPRPVTEIEADRGALARLPAAYRDGDIDIAAFDSFDVYRADLDGDGRPEQIAALTAPYREEDQTTDFSIVSVSAGKRSHAVGHLARKEGEYEDTKQIEIRAIADLDGDGRMEVVTEYHEYGIHFHHLVIHAWNGRELQPLAEFRYGERDCYPADSWPASE</sequence>
<name>D0LYL5_HALO1</name>
<dbReference type="SUPFAM" id="SSF69318">
    <property type="entry name" value="Integrin alpha N-terminal domain"/>
    <property type="match status" value="1"/>
</dbReference>
<dbReference type="EMBL" id="CP001804">
    <property type="protein sequence ID" value="ACY17881.1"/>
    <property type="molecule type" value="Genomic_DNA"/>
</dbReference>
<feature type="compositionally biased region" description="Low complexity" evidence="1">
    <location>
        <begin position="65"/>
        <end position="80"/>
    </location>
</feature>
<evidence type="ECO:0008006" key="4">
    <source>
        <dbReference type="Google" id="ProtNLM"/>
    </source>
</evidence>
<dbReference type="STRING" id="502025.Hoch_5397"/>
<gene>
    <name evidence="2" type="ordered locus">Hoch_5397</name>
</gene>
<proteinExistence type="predicted"/>
<dbReference type="Proteomes" id="UP000001880">
    <property type="component" value="Chromosome"/>
</dbReference>
<feature type="compositionally biased region" description="Acidic residues" evidence="1">
    <location>
        <begin position="91"/>
        <end position="114"/>
    </location>
</feature>
<evidence type="ECO:0000313" key="3">
    <source>
        <dbReference type="Proteomes" id="UP000001880"/>
    </source>
</evidence>
<organism evidence="2 3">
    <name type="scientific">Haliangium ochraceum (strain DSM 14365 / JCM 11303 / SMP-2)</name>
    <dbReference type="NCBI Taxonomy" id="502025"/>
    <lineage>
        <taxon>Bacteria</taxon>
        <taxon>Pseudomonadati</taxon>
        <taxon>Myxococcota</taxon>
        <taxon>Polyangia</taxon>
        <taxon>Haliangiales</taxon>
        <taxon>Kofleriaceae</taxon>
        <taxon>Haliangium</taxon>
    </lineage>
</organism>